<comment type="caution">
    <text evidence="2">The sequence shown here is derived from an EMBL/GenBank/DDBJ whole genome shotgun (WGS) entry which is preliminary data.</text>
</comment>
<dbReference type="EMBL" id="BAAAYX010000023">
    <property type="protein sequence ID" value="GAA3717253.1"/>
    <property type="molecule type" value="Genomic_DNA"/>
</dbReference>
<protein>
    <recommendedName>
        <fullName evidence="1">HTH cro/C1-type domain-containing protein</fullName>
    </recommendedName>
</protein>
<proteinExistence type="predicted"/>
<dbReference type="Proteomes" id="UP001500051">
    <property type="component" value="Unassembled WGS sequence"/>
</dbReference>
<organism evidence="2 3">
    <name type="scientific">Microlunatus aurantiacus</name>
    <dbReference type="NCBI Taxonomy" id="446786"/>
    <lineage>
        <taxon>Bacteria</taxon>
        <taxon>Bacillati</taxon>
        <taxon>Actinomycetota</taxon>
        <taxon>Actinomycetes</taxon>
        <taxon>Propionibacteriales</taxon>
        <taxon>Propionibacteriaceae</taxon>
        <taxon>Microlunatus</taxon>
    </lineage>
</organism>
<dbReference type="InterPro" id="IPR001387">
    <property type="entry name" value="Cro/C1-type_HTH"/>
</dbReference>
<feature type="domain" description="HTH cro/C1-type" evidence="1">
    <location>
        <begin position="11"/>
        <end position="75"/>
    </location>
</feature>
<evidence type="ECO:0000313" key="2">
    <source>
        <dbReference type="EMBL" id="GAA3717253.1"/>
    </source>
</evidence>
<evidence type="ECO:0000259" key="1">
    <source>
        <dbReference type="Pfam" id="PF13443"/>
    </source>
</evidence>
<evidence type="ECO:0000313" key="3">
    <source>
        <dbReference type="Proteomes" id="UP001500051"/>
    </source>
</evidence>
<dbReference type="Pfam" id="PF13443">
    <property type="entry name" value="HTH_26"/>
    <property type="match status" value="1"/>
</dbReference>
<accession>A0ABP7EE68</accession>
<keyword evidence="3" id="KW-1185">Reference proteome</keyword>
<name>A0ABP7EE68_9ACTN</name>
<gene>
    <name evidence="2" type="ORF">GCM10022204_41460</name>
</gene>
<sequence>MKRREVGYEWRLRQVMAAKGLFSTSDLQPLLGDRGVVLSVAQIYRLVAQPPERLNMRVLAAVCDGLGCTPNDLIEPTVVTTSAKASRRKPAWRR</sequence>
<dbReference type="RefSeq" id="WP_344814377.1">
    <property type="nucleotide sequence ID" value="NZ_BAAAYX010000023.1"/>
</dbReference>
<reference evidence="3" key="1">
    <citation type="journal article" date="2019" name="Int. J. Syst. Evol. Microbiol.">
        <title>The Global Catalogue of Microorganisms (GCM) 10K type strain sequencing project: providing services to taxonomists for standard genome sequencing and annotation.</title>
        <authorList>
            <consortium name="The Broad Institute Genomics Platform"/>
            <consortium name="The Broad Institute Genome Sequencing Center for Infectious Disease"/>
            <person name="Wu L."/>
            <person name="Ma J."/>
        </authorList>
    </citation>
    <scope>NUCLEOTIDE SEQUENCE [LARGE SCALE GENOMIC DNA]</scope>
    <source>
        <strain evidence="3">JCM 16548</strain>
    </source>
</reference>